<feature type="signal peptide" evidence="2">
    <location>
        <begin position="1"/>
        <end position="19"/>
    </location>
</feature>
<feature type="region of interest" description="Disordered" evidence="1">
    <location>
        <begin position="24"/>
        <end position="64"/>
    </location>
</feature>
<proteinExistence type="predicted"/>
<feature type="chain" id="PRO_5045927119" evidence="2">
    <location>
        <begin position="20"/>
        <end position="134"/>
    </location>
</feature>
<dbReference type="Proteomes" id="UP001549184">
    <property type="component" value="Unassembled WGS sequence"/>
</dbReference>
<keyword evidence="4" id="KW-1185">Reference proteome</keyword>
<name>A0ABV2JYY5_9GAMM</name>
<feature type="compositionally biased region" description="Gly residues" evidence="1">
    <location>
        <begin position="115"/>
        <end position="134"/>
    </location>
</feature>
<dbReference type="RefSeq" id="WP_354015395.1">
    <property type="nucleotide sequence ID" value="NZ_JBEPMU010000006.1"/>
</dbReference>
<sequence>MRKIIAAIVMTGLVGHAFAQNQPQADQDQNKKGAAAVPCIAGGAGSRQDDQQQNDDDDRRRGGAVLMPCEGAAGASAAAVGNLTPLYVGAGVVGAAVIAGAMSGDGHSHNDRPPAGGGGGTGGTGGTTGTTGTH</sequence>
<accession>A0ABV2JYY5</accession>
<keyword evidence="2" id="KW-0732">Signal</keyword>
<comment type="caution">
    <text evidence="3">The sequence shown here is derived from an EMBL/GenBank/DDBJ whole genome shotgun (WGS) entry which is preliminary data.</text>
</comment>
<protein>
    <submittedName>
        <fullName evidence="3">Uncharacterized protein</fullName>
    </submittedName>
</protein>
<evidence type="ECO:0000313" key="3">
    <source>
        <dbReference type="EMBL" id="MET3654020.1"/>
    </source>
</evidence>
<gene>
    <name evidence="3" type="ORF">ABIC75_003758</name>
</gene>
<reference evidence="3 4" key="1">
    <citation type="submission" date="2024-06" db="EMBL/GenBank/DDBJ databases">
        <title>Sorghum-associated microbial communities from plants grown in Nebraska, USA.</title>
        <authorList>
            <person name="Schachtman D."/>
        </authorList>
    </citation>
    <scope>NUCLEOTIDE SEQUENCE [LARGE SCALE GENOMIC DNA]</scope>
    <source>
        <strain evidence="3 4">1073</strain>
    </source>
</reference>
<feature type="region of interest" description="Disordered" evidence="1">
    <location>
        <begin position="105"/>
        <end position="134"/>
    </location>
</feature>
<organism evidence="3 4">
    <name type="scientific">Dyella japonica</name>
    <dbReference type="NCBI Taxonomy" id="231455"/>
    <lineage>
        <taxon>Bacteria</taxon>
        <taxon>Pseudomonadati</taxon>
        <taxon>Pseudomonadota</taxon>
        <taxon>Gammaproteobacteria</taxon>
        <taxon>Lysobacterales</taxon>
        <taxon>Rhodanobacteraceae</taxon>
        <taxon>Dyella</taxon>
    </lineage>
</organism>
<evidence type="ECO:0000256" key="2">
    <source>
        <dbReference type="SAM" id="SignalP"/>
    </source>
</evidence>
<evidence type="ECO:0000313" key="4">
    <source>
        <dbReference type="Proteomes" id="UP001549184"/>
    </source>
</evidence>
<dbReference type="EMBL" id="JBEPMU010000006">
    <property type="protein sequence ID" value="MET3654020.1"/>
    <property type="molecule type" value="Genomic_DNA"/>
</dbReference>
<evidence type="ECO:0000256" key="1">
    <source>
        <dbReference type="SAM" id="MobiDB-lite"/>
    </source>
</evidence>